<name>A0A1D2AH07_AUXPR</name>
<protein>
    <submittedName>
        <fullName evidence="2">Uncharacterized protein</fullName>
    </submittedName>
</protein>
<accession>A0A1D2AH07</accession>
<sequence>RAAAGGPPGPTGAAPAPRAGGQSPAPAPGWGARGGSGPAPGGLALAAGLQAARGPDPGGAGADPVQTLQDIGRTLAQLRIGVDAAVGAGLLGGLSASDVRVVTEAHAREVAGGSDDGAGGGGGAQGAPAAVGARAPSPSPSAAAGDERGGPPSARARSVGAGAGDSPRGSLGARGSRSGTVVGGSDDDEAAFALDLDEGEGSVRLPRAVVDEASIAANASALAAAPFDAGQYGFFEGDEAGDLAASLLTELELGDAGGSAPTGTRASAAGSGAVTPPPGGGAAAAGAALGEDRSRSAPLRGPGDVARVNTAPASPWAPTAASSPGGCGAGGAAASGASSLPLPEGLLGTARGPSGARPDAGVWRPGSVPAGAQGTGDQGSAEAAYRYGLWAQPAAGNGQQQPQAGLGGLSLNWGTGFL</sequence>
<feature type="region of interest" description="Disordered" evidence="1">
    <location>
        <begin position="1"/>
        <end position="65"/>
    </location>
</feature>
<evidence type="ECO:0000313" key="2">
    <source>
        <dbReference type="EMBL" id="JAT78477.1"/>
    </source>
</evidence>
<feature type="region of interest" description="Disordered" evidence="1">
    <location>
        <begin position="111"/>
        <end position="186"/>
    </location>
</feature>
<feature type="compositionally biased region" description="Low complexity" evidence="1">
    <location>
        <begin position="310"/>
        <end position="324"/>
    </location>
</feature>
<dbReference type="AlphaFoldDB" id="A0A1D2AH07"/>
<evidence type="ECO:0000256" key="1">
    <source>
        <dbReference type="SAM" id="MobiDB-lite"/>
    </source>
</evidence>
<feature type="compositionally biased region" description="Low complexity" evidence="1">
    <location>
        <begin position="41"/>
        <end position="55"/>
    </location>
</feature>
<feature type="compositionally biased region" description="Low complexity" evidence="1">
    <location>
        <begin position="153"/>
        <end position="184"/>
    </location>
</feature>
<gene>
    <name evidence="2" type="ORF">g.63349</name>
</gene>
<feature type="compositionally biased region" description="Gly residues" evidence="1">
    <location>
        <begin position="31"/>
        <end position="40"/>
    </location>
</feature>
<proteinExistence type="predicted"/>
<feature type="non-terminal residue" evidence="2">
    <location>
        <position position="1"/>
    </location>
</feature>
<organism evidence="2">
    <name type="scientific">Auxenochlorella protothecoides</name>
    <name type="common">Green microalga</name>
    <name type="synonym">Chlorella protothecoides</name>
    <dbReference type="NCBI Taxonomy" id="3075"/>
    <lineage>
        <taxon>Eukaryota</taxon>
        <taxon>Viridiplantae</taxon>
        <taxon>Chlorophyta</taxon>
        <taxon>core chlorophytes</taxon>
        <taxon>Trebouxiophyceae</taxon>
        <taxon>Chlorellales</taxon>
        <taxon>Chlorellaceae</taxon>
        <taxon>Auxenochlorella</taxon>
    </lineage>
</organism>
<dbReference type="EMBL" id="GDKF01000145">
    <property type="protein sequence ID" value="JAT78477.1"/>
    <property type="molecule type" value="Transcribed_RNA"/>
</dbReference>
<feature type="compositionally biased region" description="Low complexity" evidence="1">
    <location>
        <begin position="1"/>
        <end position="30"/>
    </location>
</feature>
<feature type="compositionally biased region" description="Low complexity" evidence="1">
    <location>
        <begin position="258"/>
        <end position="274"/>
    </location>
</feature>
<feature type="region of interest" description="Disordered" evidence="1">
    <location>
        <begin position="256"/>
        <end position="379"/>
    </location>
</feature>
<feature type="compositionally biased region" description="Low complexity" evidence="1">
    <location>
        <begin position="126"/>
        <end position="144"/>
    </location>
</feature>
<reference evidence="2" key="1">
    <citation type="submission" date="2015-08" db="EMBL/GenBank/DDBJ databases">
        <authorList>
            <person name="Babu N.S."/>
            <person name="Beckwith C.J."/>
            <person name="Beseler K.G."/>
            <person name="Brison A."/>
            <person name="Carone J.V."/>
            <person name="Caskin T.P."/>
            <person name="Diamond M."/>
            <person name="Durham M.E."/>
            <person name="Foxe J.M."/>
            <person name="Go M."/>
            <person name="Henderson B.A."/>
            <person name="Jones I.B."/>
            <person name="McGettigan J.A."/>
            <person name="Micheletti S.J."/>
            <person name="Nasrallah M.E."/>
            <person name="Ortiz D."/>
            <person name="Piller C.R."/>
            <person name="Privatt S.R."/>
            <person name="Schneider S.L."/>
            <person name="Sharp S."/>
            <person name="Smith T.C."/>
            <person name="Stanton J.D."/>
            <person name="Ullery H.E."/>
            <person name="Wilson R.J."/>
            <person name="Serrano M.G."/>
            <person name="Buck G."/>
            <person name="Lee V."/>
            <person name="Wang Y."/>
            <person name="Carvalho R."/>
            <person name="Voegtly L."/>
            <person name="Shi R."/>
            <person name="Duckworth R."/>
            <person name="Johnson A."/>
            <person name="Loviza R."/>
            <person name="Walstead R."/>
            <person name="Shah Z."/>
            <person name="Kiflezghi M."/>
            <person name="Wade K."/>
            <person name="Ball S.L."/>
            <person name="Bradley K.W."/>
            <person name="Asai D.J."/>
            <person name="Bowman C.A."/>
            <person name="Russell D.A."/>
            <person name="Pope W.H."/>
            <person name="Jacobs-Sera D."/>
            <person name="Hendrix R.W."/>
            <person name="Hatfull G.F."/>
        </authorList>
    </citation>
    <scope>NUCLEOTIDE SEQUENCE</scope>
</reference>
<feature type="compositionally biased region" description="Gly residues" evidence="1">
    <location>
        <begin position="114"/>
        <end position="125"/>
    </location>
</feature>